<feature type="transmembrane region" description="Helical" evidence="4">
    <location>
        <begin position="85"/>
        <end position="105"/>
    </location>
</feature>
<keyword evidence="4" id="KW-0186">Copper</keyword>
<evidence type="ECO:0000256" key="2">
    <source>
        <dbReference type="ARBA" id="ARBA00022989"/>
    </source>
</evidence>
<accession>A0A1X6P488</accession>
<name>A0A1X6P488_PORUM</name>
<dbReference type="EMBL" id="KV918894">
    <property type="protein sequence ID" value="OSX75691.1"/>
    <property type="molecule type" value="Genomic_DNA"/>
</dbReference>
<gene>
    <name evidence="6" type="ORF">BU14_0225s0008</name>
</gene>
<dbReference type="Proteomes" id="UP000218209">
    <property type="component" value="Unassembled WGS sequence"/>
</dbReference>
<feature type="compositionally biased region" description="Basic and acidic residues" evidence="5">
    <location>
        <begin position="204"/>
        <end position="213"/>
    </location>
</feature>
<dbReference type="PANTHER" id="PTHR12483:SF115">
    <property type="entry name" value="COPPER TRANSPORT PROTEIN"/>
    <property type="match status" value="1"/>
</dbReference>
<keyword evidence="3 4" id="KW-0472">Membrane</keyword>
<sequence length="213" mass="22625">MEGMDMPMMGGDGMSGMSLDQFTNMPPEAQTSMLFQMMQGMRPMMAMMEAMMPGMRDMQFMSPFFTSRAGDFFWLFKGARVESGGEFAGAIIGSIAFAAFATLGVEAAKKMERQMLGRHSGGGPFAGALIGGIAHGFRLALHYLAMLLIMTFNVWVFLAVVVGHGIGYATYRLAGGMLGRGQATDEIGLGSGALGKAADSSSDSDARAKEDCC</sequence>
<keyword evidence="2 4" id="KW-1133">Transmembrane helix</keyword>
<dbReference type="GO" id="GO:0016020">
    <property type="term" value="C:membrane"/>
    <property type="evidence" value="ECO:0007669"/>
    <property type="project" value="UniProtKB-SubCell"/>
</dbReference>
<keyword evidence="7" id="KW-1185">Reference proteome</keyword>
<dbReference type="AlphaFoldDB" id="A0A1X6P488"/>
<keyword evidence="4" id="KW-0813">Transport</keyword>
<feature type="region of interest" description="Disordered" evidence="5">
    <location>
        <begin position="194"/>
        <end position="213"/>
    </location>
</feature>
<dbReference type="OrthoDB" id="73901at2759"/>
<dbReference type="Pfam" id="PF04145">
    <property type="entry name" value="Ctr"/>
    <property type="match status" value="1"/>
</dbReference>
<organism evidence="6 7">
    <name type="scientific">Porphyra umbilicalis</name>
    <name type="common">Purple laver</name>
    <name type="synonym">Red alga</name>
    <dbReference type="NCBI Taxonomy" id="2786"/>
    <lineage>
        <taxon>Eukaryota</taxon>
        <taxon>Rhodophyta</taxon>
        <taxon>Bangiophyceae</taxon>
        <taxon>Bangiales</taxon>
        <taxon>Bangiaceae</taxon>
        <taxon>Porphyra</taxon>
    </lineage>
</organism>
<evidence type="ECO:0000313" key="7">
    <source>
        <dbReference type="Proteomes" id="UP000218209"/>
    </source>
</evidence>
<reference evidence="6 7" key="1">
    <citation type="submission" date="2017-03" db="EMBL/GenBank/DDBJ databases">
        <title>WGS assembly of Porphyra umbilicalis.</title>
        <authorList>
            <person name="Brawley S.H."/>
            <person name="Blouin N.A."/>
            <person name="Ficko-Blean E."/>
            <person name="Wheeler G.L."/>
            <person name="Lohr M."/>
            <person name="Goodson H.V."/>
            <person name="Jenkins J.W."/>
            <person name="Blaby-Haas C.E."/>
            <person name="Helliwell K.E."/>
            <person name="Chan C."/>
            <person name="Marriage T."/>
            <person name="Bhattacharya D."/>
            <person name="Klein A.S."/>
            <person name="Badis Y."/>
            <person name="Brodie J."/>
            <person name="Cao Y."/>
            <person name="Collen J."/>
            <person name="Dittami S.M."/>
            <person name="Gachon C.M."/>
            <person name="Green B.R."/>
            <person name="Karpowicz S."/>
            <person name="Kim J.W."/>
            <person name="Kudahl U."/>
            <person name="Lin S."/>
            <person name="Michel G."/>
            <person name="Mittag M."/>
            <person name="Olson B.J."/>
            <person name="Pangilinan J."/>
            <person name="Peng Y."/>
            <person name="Qiu H."/>
            <person name="Shu S."/>
            <person name="Singer J.T."/>
            <person name="Smith A.G."/>
            <person name="Sprecher B.N."/>
            <person name="Wagner V."/>
            <person name="Wang W."/>
            <person name="Wang Z.-Y."/>
            <person name="Yan J."/>
            <person name="Yarish C."/>
            <person name="Zoeuner-Riek S."/>
            <person name="Zhuang Y."/>
            <person name="Zou Y."/>
            <person name="Lindquist E.A."/>
            <person name="Grimwood J."/>
            <person name="Barry K."/>
            <person name="Rokhsar D.S."/>
            <person name="Schmutz J."/>
            <person name="Stiller J.W."/>
            <person name="Grossman A.R."/>
            <person name="Prochnik S.E."/>
        </authorList>
    </citation>
    <scope>NUCLEOTIDE SEQUENCE [LARGE SCALE GENOMIC DNA]</scope>
    <source>
        <strain evidence="6">4086291</strain>
    </source>
</reference>
<proteinExistence type="inferred from homology"/>
<feature type="compositionally biased region" description="Low complexity" evidence="5">
    <location>
        <begin position="194"/>
        <end position="203"/>
    </location>
</feature>
<dbReference type="PANTHER" id="PTHR12483">
    <property type="entry name" value="SOLUTE CARRIER FAMILY 31 COPPER TRANSPORTERS"/>
    <property type="match status" value="1"/>
</dbReference>
<dbReference type="GO" id="GO:0005375">
    <property type="term" value="F:copper ion transmembrane transporter activity"/>
    <property type="evidence" value="ECO:0007669"/>
    <property type="project" value="UniProtKB-UniRule"/>
</dbReference>
<comment type="subcellular location">
    <subcellularLocation>
        <location evidence="4">Membrane</location>
        <topology evidence="4">Multi-pass membrane protein</topology>
    </subcellularLocation>
</comment>
<feature type="transmembrane region" description="Helical" evidence="4">
    <location>
        <begin position="125"/>
        <end position="146"/>
    </location>
</feature>
<keyword evidence="4" id="KW-0187">Copper transport</keyword>
<evidence type="ECO:0000256" key="4">
    <source>
        <dbReference type="RuleBase" id="RU367022"/>
    </source>
</evidence>
<evidence type="ECO:0000256" key="1">
    <source>
        <dbReference type="ARBA" id="ARBA00022692"/>
    </source>
</evidence>
<dbReference type="InterPro" id="IPR007274">
    <property type="entry name" value="Cop_transporter"/>
</dbReference>
<feature type="transmembrane region" description="Helical" evidence="4">
    <location>
        <begin position="152"/>
        <end position="171"/>
    </location>
</feature>
<evidence type="ECO:0000256" key="3">
    <source>
        <dbReference type="ARBA" id="ARBA00023136"/>
    </source>
</evidence>
<evidence type="ECO:0000256" key="5">
    <source>
        <dbReference type="SAM" id="MobiDB-lite"/>
    </source>
</evidence>
<evidence type="ECO:0000313" key="6">
    <source>
        <dbReference type="EMBL" id="OSX75691.1"/>
    </source>
</evidence>
<protein>
    <recommendedName>
        <fullName evidence="4">Copper transport protein</fullName>
    </recommendedName>
</protein>
<comment type="similarity">
    <text evidence="4">Belongs to the copper transporter (Ctr) (TC 1.A.56) family. SLC31A subfamily.</text>
</comment>
<keyword evidence="1 4" id="KW-0812">Transmembrane</keyword>
<keyword evidence="4" id="KW-0406">Ion transport</keyword>